<protein>
    <recommendedName>
        <fullName evidence="4">Secreted protein</fullName>
    </recommendedName>
</protein>
<evidence type="ECO:0008006" key="4">
    <source>
        <dbReference type="Google" id="ProtNLM"/>
    </source>
</evidence>
<name>A0A5N7BCA8_9EURO</name>
<evidence type="ECO:0000313" key="2">
    <source>
        <dbReference type="EMBL" id="KAE8379403.1"/>
    </source>
</evidence>
<dbReference type="EMBL" id="ML736194">
    <property type="protein sequence ID" value="KAE8379403.1"/>
    <property type="molecule type" value="Genomic_DNA"/>
</dbReference>
<dbReference type="Proteomes" id="UP000326198">
    <property type="component" value="Unassembled WGS sequence"/>
</dbReference>
<keyword evidence="3" id="KW-1185">Reference proteome</keyword>
<reference evidence="2 3" key="1">
    <citation type="submission" date="2019-04" db="EMBL/GenBank/DDBJ databases">
        <title>Friends and foes A comparative genomics studyof 23 Aspergillus species from section Flavi.</title>
        <authorList>
            <consortium name="DOE Joint Genome Institute"/>
            <person name="Kjaerbolling I."/>
            <person name="Vesth T."/>
            <person name="Frisvad J.C."/>
            <person name="Nybo J.L."/>
            <person name="Theobald S."/>
            <person name="Kildgaard S."/>
            <person name="Isbrandt T."/>
            <person name="Kuo A."/>
            <person name="Sato A."/>
            <person name="Lyhne E.K."/>
            <person name="Kogle M.E."/>
            <person name="Wiebenga A."/>
            <person name="Kun R.S."/>
            <person name="Lubbers R.J."/>
            <person name="Makela M.R."/>
            <person name="Barry K."/>
            <person name="Chovatia M."/>
            <person name="Clum A."/>
            <person name="Daum C."/>
            <person name="Haridas S."/>
            <person name="He G."/>
            <person name="LaButti K."/>
            <person name="Lipzen A."/>
            <person name="Mondo S."/>
            <person name="Riley R."/>
            <person name="Salamov A."/>
            <person name="Simmons B.A."/>
            <person name="Magnuson J.K."/>
            <person name="Henrissat B."/>
            <person name="Mortensen U.H."/>
            <person name="Larsen T.O."/>
            <person name="Devries R.P."/>
            <person name="Grigoriev I.V."/>
            <person name="Machida M."/>
            <person name="Baker S.E."/>
            <person name="Andersen M.R."/>
        </authorList>
    </citation>
    <scope>NUCLEOTIDE SEQUENCE [LARGE SCALE GENOMIC DNA]</scope>
    <source>
        <strain evidence="2 3">IBT 29228</strain>
    </source>
</reference>
<organism evidence="2 3">
    <name type="scientific">Aspergillus bertholletiae</name>
    <dbReference type="NCBI Taxonomy" id="1226010"/>
    <lineage>
        <taxon>Eukaryota</taxon>
        <taxon>Fungi</taxon>
        <taxon>Dikarya</taxon>
        <taxon>Ascomycota</taxon>
        <taxon>Pezizomycotina</taxon>
        <taxon>Eurotiomycetes</taxon>
        <taxon>Eurotiomycetidae</taxon>
        <taxon>Eurotiales</taxon>
        <taxon>Aspergillaceae</taxon>
        <taxon>Aspergillus</taxon>
        <taxon>Aspergillus subgen. Circumdati</taxon>
    </lineage>
</organism>
<gene>
    <name evidence="2" type="ORF">BDV26DRAFT_166423</name>
</gene>
<dbReference type="AlphaFoldDB" id="A0A5N7BCA8"/>
<feature type="signal peptide" evidence="1">
    <location>
        <begin position="1"/>
        <end position="26"/>
    </location>
</feature>
<feature type="chain" id="PRO_5024809457" description="Secreted protein" evidence="1">
    <location>
        <begin position="27"/>
        <end position="88"/>
    </location>
</feature>
<proteinExistence type="predicted"/>
<sequence>MGIEGIGSSIFLFALSALPLPPWAMCNPHTPISCFSICCKRQSKASNVPVRLHALLKTWRTSLSVPRSNLSLTEGYLHIKGHEVHLAT</sequence>
<keyword evidence="1" id="KW-0732">Signal</keyword>
<evidence type="ECO:0000313" key="3">
    <source>
        <dbReference type="Proteomes" id="UP000326198"/>
    </source>
</evidence>
<evidence type="ECO:0000256" key="1">
    <source>
        <dbReference type="SAM" id="SignalP"/>
    </source>
</evidence>
<accession>A0A5N7BCA8</accession>